<feature type="domain" description="ABC transporter" evidence="3">
    <location>
        <begin position="14"/>
        <end position="218"/>
    </location>
</feature>
<dbReference type="InterPro" id="IPR027417">
    <property type="entry name" value="P-loop_NTPase"/>
</dbReference>
<dbReference type="PANTHER" id="PTHR43158:SF2">
    <property type="entry name" value="SKFA PEPTIDE EXPORT ATP-BINDING PROTEIN SKFE"/>
    <property type="match status" value="1"/>
</dbReference>
<proteinExistence type="predicted"/>
<evidence type="ECO:0000256" key="1">
    <source>
        <dbReference type="ARBA" id="ARBA00022741"/>
    </source>
</evidence>
<protein>
    <submittedName>
        <fullName evidence="4">ABC transporter related</fullName>
    </submittedName>
</protein>
<keyword evidence="2" id="KW-0067">ATP-binding</keyword>
<dbReference type="Pfam" id="PF00005">
    <property type="entry name" value="ABC_tran"/>
    <property type="match status" value="1"/>
</dbReference>
<evidence type="ECO:0000313" key="4">
    <source>
        <dbReference type="EMBL" id="ACM32368.1"/>
    </source>
</evidence>
<evidence type="ECO:0000313" key="5">
    <source>
        <dbReference type="Proteomes" id="UP000000450"/>
    </source>
</evidence>
<organism evidence="4 5">
    <name type="scientific">Acidovorax ebreus (strain TPSY)</name>
    <name type="common">Diaphorobacter sp. (strain TPSY)</name>
    <dbReference type="NCBI Taxonomy" id="535289"/>
    <lineage>
        <taxon>Bacteria</taxon>
        <taxon>Pseudomonadati</taxon>
        <taxon>Pseudomonadota</taxon>
        <taxon>Betaproteobacteria</taxon>
        <taxon>Burkholderiales</taxon>
        <taxon>Comamonadaceae</taxon>
        <taxon>Diaphorobacter</taxon>
    </lineage>
</organism>
<dbReference type="PANTHER" id="PTHR43158">
    <property type="entry name" value="SKFA PEPTIDE EXPORT ATP-BINDING PROTEIN SKFE"/>
    <property type="match status" value="1"/>
</dbReference>
<dbReference type="RefSeq" id="WP_015912625.1">
    <property type="nucleotide sequence ID" value="NC_011992.1"/>
</dbReference>
<gene>
    <name evidence="4" type="ordered locus">Dtpsy_0890</name>
</gene>
<dbReference type="EMBL" id="CP001392">
    <property type="protein sequence ID" value="ACM32368.1"/>
    <property type="molecule type" value="Genomic_DNA"/>
</dbReference>
<dbReference type="Proteomes" id="UP000000450">
    <property type="component" value="Chromosome"/>
</dbReference>
<keyword evidence="5" id="KW-1185">Reference proteome</keyword>
<reference evidence="4 5" key="1">
    <citation type="journal article" date="2010" name="J. Bacteriol.">
        <title>Completed genome sequence of the anaerobic iron-oxidizing bacterium Acidovorax ebreus strain TPSY.</title>
        <authorList>
            <person name="Byrne-Bailey K.G."/>
            <person name="Weber K.A."/>
            <person name="Chair A.H."/>
            <person name="Bose S."/>
            <person name="Knox T."/>
            <person name="Spanbauer T.L."/>
            <person name="Chertkov O."/>
            <person name="Coates J.D."/>
        </authorList>
    </citation>
    <scope>NUCLEOTIDE SEQUENCE [LARGE SCALE GENOMIC DNA]</scope>
    <source>
        <strain evidence="4 5">TPSY</strain>
    </source>
</reference>
<accession>A0A9J9UA82</accession>
<dbReference type="GO" id="GO:0016887">
    <property type="term" value="F:ATP hydrolysis activity"/>
    <property type="evidence" value="ECO:0007669"/>
    <property type="project" value="InterPro"/>
</dbReference>
<keyword evidence="1" id="KW-0547">Nucleotide-binding</keyword>
<evidence type="ECO:0000256" key="2">
    <source>
        <dbReference type="ARBA" id="ARBA00022840"/>
    </source>
</evidence>
<dbReference type="InterPro" id="IPR003439">
    <property type="entry name" value="ABC_transporter-like_ATP-bd"/>
</dbReference>
<dbReference type="GO" id="GO:0005524">
    <property type="term" value="F:ATP binding"/>
    <property type="evidence" value="ECO:0007669"/>
    <property type="project" value="UniProtKB-KW"/>
</dbReference>
<name>A0A9J9UA82_ACIET</name>
<dbReference type="PROSITE" id="PS50893">
    <property type="entry name" value="ABC_TRANSPORTER_2"/>
    <property type="match status" value="1"/>
</dbReference>
<evidence type="ECO:0000259" key="3">
    <source>
        <dbReference type="PROSITE" id="PS50893"/>
    </source>
</evidence>
<dbReference type="SUPFAM" id="SSF52540">
    <property type="entry name" value="P-loop containing nucleoside triphosphate hydrolases"/>
    <property type="match status" value="1"/>
</dbReference>
<dbReference type="KEGG" id="dia:Dtpsy_0890"/>
<dbReference type="Gene3D" id="3.40.50.300">
    <property type="entry name" value="P-loop containing nucleotide triphosphate hydrolases"/>
    <property type="match status" value="1"/>
</dbReference>
<sequence>MLKCPEPIASPPALRADGICFGFAQRPLFQHWSADFPAGLVLVQGGDGAGKTSLLRLMAGEWAPQAGRMLLHGTSATQNPAQYRAQVFWRDPRAPWPQAMTARDWAAGLRTVHARWSEEDWHAHVVGWGIAGHLHKAMHQLSAGSQRKVLMAGELASGAPLTLLDEPLAGLDKASIAYLLQALQREASAPRTAGRVLVVAHYDALGDLPWRHRVVLPE</sequence>
<dbReference type="AlphaFoldDB" id="A0A9J9UA82"/>